<evidence type="ECO:0000256" key="9">
    <source>
        <dbReference type="RuleBase" id="RU367010"/>
    </source>
</evidence>
<name>A0A7S1TN47_9RHOD</name>
<keyword evidence="3 9" id="KW-0679">Respiratory chain</keyword>
<dbReference type="Gene3D" id="3.30.160.190">
    <property type="entry name" value="atu1810 like domain"/>
    <property type="match status" value="1"/>
</dbReference>
<keyword evidence="5 9" id="KW-0809">Transit peptide</keyword>
<dbReference type="GO" id="GO:0022900">
    <property type="term" value="P:electron transport chain"/>
    <property type="evidence" value="ECO:0007669"/>
    <property type="project" value="InterPro"/>
</dbReference>
<dbReference type="AlphaFoldDB" id="A0A7S1TN47"/>
<gene>
    <name evidence="10" type="ORF">EAUS1353_LOCUS1550</name>
</gene>
<evidence type="ECO:0000256" key="8">
    <source>
        <dbReference type="ARBA" id="ARBA00023136"/>
    </source>
</evidence>
<organism evidence="10">
    <name type="scientific">Erythrolobus australicus</name>
    <dbReference type="NCBI Taxonomy" id="1077150"/>
    <lineage>
        <taxon>Eukaryota</taxon>
        <taxon>Rhodophyta</taxon>
        <taxon>Bangiophyceae</taxon>
        <taxon>Porphyridiales</taxon>
        <taxon>Porphyridiaceae</taxon>
        <taxon>Erythrolobus</taxon>
    </lineage>
</organism>
<sequence length="146" mass="16750">MSHIRNGRWRSRVCSQTSMLTPRTMLCDSCLDSCHYAVSAHRVSTQQGKGATSVLWRAEFEKIEGADRWTNPLMGWTSTADPLSNTSLSFASKEEAIEYATRYGYKYTVFEPEHSKENLRKFSAYGKSMVHQWRHKIPVFDSDSSK</sequence>
<accession>A0A7S1TN47</accession>
<dbReference type="EMBL" id="HBGI01002367">
    <property type="protein sequence ID" value="CAD9239812.1"/>
    <property type="molecule type" value="Transcribed_RNA"/>
</dbReference>
<comment type="function">
    <text evidence="9">Accessory subunit of the mitochondrial membrane respiratory chain NADH dehydrogenase (Complex I), that is believed not to be involved in catalysis. Complex I functions in the transfer of electrons from NADH to the respiratory chain. The immediate electron acceptor for the enzyme is believed to be ubiquinone.</text>
</comment>
<evidence type="ECO:0000256" key="6">
    <source>
        <dbReference type="ARBA" id="ARBA00022982"/>
    </source>
</evidence>
<evidence type="ECO:0000256" key="1">
    <source>
        <dbReference type="ARBA" id="ARBA00005882"/>
    </source>
</evidence>
<proteinExistence type="inferred from homology"/>
<comment type="similarity">
    <text evidence="1 9">Belongs to the complex I NDUFS4 subunit family.</text>
</comment>
<evidence type="ECO:0000256" key="4">
    <source>
        <dbReference type="ARBA" id="ARBA00022792"/>
    </source>
</evidence>
<keyword evidence="8 9" id="KW-0472">Membrane</keyword>
<dbReference type="InterPro" id="IPR006885">
    <property type="entry name" value="NADH_UbQ_FeS_4_mit-like"/>
</dbReference>
<keyword evidence="4 9" id="KW-0999">Mitochondrion inner membrane</keyword>
<dbReference type="PANTHER" id="PTHR12219">
    <property type="entry name" value="NADH-UBIQUINONE OXIDOREDUCTASE"/>
    <property type="match status" value="1"/>
</dbReference>
<evidence type="ECO:0000256" key="5">
    <source>
        <dbReference type="ARBA" id="ARBA00022946"/>
    </source>
</evidence>
<comment type="subcellular location">
    <subcellularLocation>
        <location evidence="9">Mitochondrion inner membrane</location>
        <topology evidence="9">Peripheral membrane protein</topology>
        <orientation evidence="9">Matrix side</orientation>
    </subcellularLocation>
</comment>
<reference evidence="10" key="1">
    <citation type="submission" date="2021-01" db="EMBL/GenBank/DDBJ databases">
        <authorList>
            <person name="Corre E."/>
            <person name="Pelletier E."/>
            <person name="Niang G."/>
            <person name="Scheremetjew M."/>
            <person name="Finn R."/>
            <person name="Kale V."/>
            <person name="Holt S."/>
            <person name="Cochrane G."/>
            <person name="Meng A."/>
            <person name="Brown T."/>
            <person name="Cohen L."/>
        </authorList>
    </citation>
    <scope>NUCLEOTIDE SEQUENCE</scope>
    <source>
        <strain evidence="10">CCMP3124</strain>
    </source>
</reference>
<protein>
    <recommendedName>
        <fullName evidence="9">NADH dehydrogenase [ubiquinone] iron-sulfur protein 4, mitochondrial</fullName>
    </recommendedName>
</protein>
<dbReference type="InterPro" id="IPR038532">
    <property type="entry name" value="NDUFS4-like_sf"/>
</dbReference>
<dbReference type="PANTHER" id="PTHR12219:SF8">
    <property type="entry name" value="NADH DEHYDROGENASE [UBIQUINONE] IRON-SULFUR PROTEIN 4, MITOCHONDRIAL"/>
    <property type="match status" value="1"/>
</dbReference>
<evidence type="ECO:0000313" key="10">
    <source>
        <dbReference type="EMBL" id="CAD9239812.1"/>
    </source>
</evidence>
<keyword evidence="2 9" id="KW-0813">Transport</keyword>
<keyword evidence="7 9" id="KW-0496">Mitochondrion</keyword>
<evidence type="ECO:0000256" key="7">
    <source>
        <dbReference type="ARBA" id="ARBA00023128"/>
    </source>
</evidence>
<evidence type="ECO:0000256" key="2">
    <source>
        <dbReference type="ARBA" id="ARBA00022448"/>
    </source>
</evidence>
<evidence type="ECO:0000256" key="3">
    <source>
        <dbReference type="ARBA" id="ARBA00022660"/>
    </source>
</evidence>
<dbReference type="GO" id="GO:0005743">
    <property type="term" value="C:mitochondrial inner membrane"/>
    <property type="evidence" value="ECO:0007669"/>
    <property type="project" value="UniProtKB-SubCell"/>
</dbReference>
<keyword evidence="6 9" id="KW-0249">Electron transport</keyword>
<dbReference type="Pfam" id="PF04800">
    <property type="entry name" value="NDUS4"/>
    <property type="match status" value="1"/>
</dbReference>